<feature type="transmembrane region" description="Helical" evidence="1">
    <location>
        <begin position="12"/>
        <end position="39"/>
    </location>
</feature>
<accession>A0A5P1EAC0</accession>
<dbReference type="Gramene" id="ONK62825">
    <property type="protein sequence ID" value="ONK62825"/>
    <property type="gene ID" value="A4U43_C07F8520"/>
</dbReference>
<keyword evidence="1" id="KW-0472">Membrane</keyword>
<evidence type="ECO:0000259" key="2">
    <source>
        <dbReference type="Pfam" id="PF00561"/>
    </source>
</evidence>
<dbReference type="OMA" id="CGGAKFM"/>
<evidence type="ECO:0000313" key="4">
    <source>
        <dbReference type="Proteomes" id="UP000243459"/>
    </source>
</evidence>
<feature type="domain" description="AB hydrolase-1" evidence="2">
    <location>
        <begin position="149"/>
        <end position="405"/>
    </location>
</feature>
<dbReference type="Pfam" id="PF00561">
    <property type="entry name" value="Abhydrolase_1"/>
    <property type="match status" value="1"/>
</dbReference>
<proteinExistence type="predicted"/>
<gene>
    <name evidence="3" type="ORF">A4U43_C07F8520</name>
</gene>
<sequence>MATKPTFSLQESLISAIGLVVFSFLDLLDFLLCFFYRLLDRILEENPGRCYCHERQEQRNEERTLSETLYGVKRRNVFRGLMGSDWFVKSADERRVDGGLRRSRRWSDCGCEGCVSWQGKGEERLHFVVREEPAQGTSQPCGKSSTENVIFLHGFLSSSSFWVETVFPNLSAPANSNLRIFAVDLLGFGKSPKPTNCLYTLQAHTEQIEKSVLETFQLNTFHLVAHSMGCTIAISLAAKHPESVKSITLTAPPYFPSTEEEASYTALNRLAERKVWPPLVFGSSIMSWYEHLGRTICFFICRNHLKWEWIMKLVTRKKDVHFKIADLTMHTHHSAWHTMHNVLCGGAKLLDNYFEILKREEILVKLIHGANDGVIPLECSYNIKLKVPLAELQIIHNADHISVIQGREEEFTKELEDFWFSSAKREVSKYGSSKIMKSL</sequence>
<dbReference type="Gene3D" id="3.40.50.1820">
    <property type="entry name" value="alpha/beta hydrolase"/>
    <property type="match status" value="1"/>
</dbReference>
<keyword evidence="4" id="KW-1185">Reference proteome</keyword>
<evidence type="ECO:0000313" key="3">
    <source>
        <dbReference type="EMBL" id="ONK62825.1"/>
    </source>
</evidence>
<name>A0A5P1EAC0_ASPOF</name>
<keyword evidence="1" id="KW-1133">Transmembrane helix</keyword>
<dbReference type="Proteomes" id="UP000243459">
    <property type="component" value="Chromosome 7"/>
</dbReference>
<dbReference type="AlphaFoldDB" id="A0A5P1EAC0"/>
<evidence type="ECO:0000256" key="1">
    <source>
        <dbReference type="SAM" id="Phobius"/>
    </source>
</evidence>
<dbReference type="InterPro" id="IPR000073">
    <property type="entry name" value="AB_hydrolase_1"/>
</dbReference>
<dbReference type="EMBL" id="CM007387">
    <property type="protein sequence ID" value="ONK62825.1"/>
    <property type="molecule type" value="Genomic_DNA"/>
</dbReference>
<reference evidence="4" key="1">
    <citation type="journal article" date="2017" name="Nat. Commun.">
        <title>The asparagus genome sheds light on the origin and evolution of a young Y chromosome.</title>
        <authorList>
            <person name="Harkess A."/>
            <person name="Zhou J."/>
            <person name="Xu C."/>
            <person name="Bowers J.E."/>
            <person name="Van der Hulst R."/>
            <person name="Ayyampalayam S."/>
            <person name="Mercati F."/>
            <person name="Riccardi P."/>
            <person name="McKain M.R."/>
            <person name="Kakrana A."/>
            <person name="Tang H."/>
            <person name="Ray J."/>
            <person name="Groenendijk J."/>
            <person name="Arikit S."/>
            <person name="Mathioni S.M."/>
            <person name="Nakano M."/>
            <person name="Shan H."/>
            <person name="Telgmann-Rauber A."/>
            <person name="Kanno A."/>
            <person name="Yue Z."/>
            <person name="Chen H."/>
            <person name="Li W."/>
            <person name="Chen Y."/>
            <person name="Xu X."/>
            <person name="Zhang Y."/>
            <person name="Luo S."/>
            <person name="Chen H."/>
            <person name="Gao J."/>
            <person name="Mao Z."/>
            <person name="Pires J.C."/>
            <person name="Luo M."/>
            <person name="Kudrna D."/>
            <person name="Wing R.A."/>
            <person name="Meyers B.C."/>
            <person name="Yi K."/>
            <person name="Kong H."/>
            <person name="Lavrijsen P."/>
            <person name="Sunseri F."/>
            <person name="Falavigna A."/>
            <person name="Ye Y."/>
            <person name="Leebens-Mack J.H."/>
            <person name="Chen G."/>
        </authorList>
    </citation>
    <scope>NUCLEOTIDE SEQUENCE [LARGE SCALE GENOMIC DNA]</scope>
    <source>
        <strain evidence="4">cv. DH0086</strain>
    </source>
</reference>
<dbReference type="PANTHER" id="PTHR43689:SF14">
    <property type="entry name" value="LYSOPHOSPHOLIPASE BODYGUARD 4-RELATED"/>
    <property type="match status" value="1"/>
</dbReference>
<dbReference type="InterPro" id="IPR029058">
    <property type="entry name" value="AB_hydrolase_fold"/>
</dbReference>
<keyword evidence="1" id="KW-0812">Transmembrane</keyword>
<organism evidence="3 4">
    <name type="scientific">Asparagus officinalis</name>
    <name type="common">Garden asparagus</name>
    <dbReference type="NCBI Taxonomy" id="4686"/>
    <lineage>
        <taxon>Eukaryota</taxon>
        <taxon>Viridiplantae</taxon>
        <taxon>Streptophyta</taxon>
        <taxon>Embryophyta</taxon>
        <taxon>Tracheophyta</taxon>
        <taxon>Spermatophyta</taxon>
        <taxon>Magnoliopsida</taxon>
        <taxon>Liliopsida</taxon>
        <taxon>Asparagales</taxon>
        <taxon>Asparagaceae</taxon>
        <taxon>Asparagoideae</taxon>
        <taxon>Asparagus</taxon>
    </lineage>
</organism>
<dbReference type="SUPFAM" id="SSF53474">
    <property type="entry name" value="alpha/beta-Hydrolases"/>
    <property type="match status" value="1"/>
</dbReference>
<protein>
    <recommendedName>
        <fullName evidence="2">AB hydrolase-1 domain-containing protein</fullName>
    </recommendedName>
</protein>
<dbReference type="PANTHER" id="PTHR43689">
    <property type="entry name" value="HYDROLASE"/>
    <property type="match status" value="1"/>
</dbReference>
<dbReference type="PRINTS" id="PR00111">
    <property type="entry name" value="ABHYDROLASE"/>
</dbReference>